<evidence type="ECO:0000256" key="1">
    <source>
        <dbReference type="ARBA" id="ARBA00004127"/>
    </source>
</evidence>
<keyword evidence="6" id="KW-0808">Transferase</keyword>
<keyword evidence="2 5" id="KW-0812">Transmembrane</keyword>
<evidence type="ECO:0000313" key="7">
    <source>
        <dbReference type="Proteomes" id="UP001310248"/>
    </source>
</evidence>
<dbReference type="RefSeq" id="WP_329775366.1">
    <property type="nucleotide sequence ID" value="NZ_JAYDYW010000007.1"/>
</dbReference>
<evidence type="ECO:0000256" key="4">
    <source>
        <dbReference type="ARBA" id="ARBA00023136"/>
    </source>
</evidence>
<feature type="transmembrane region" description="Helical" evidence="5">
    <location>
        <begin position="98"/>
        <end position="125"/>
    </location>
</feature>
<reference evidence="7" key="1">
    <citation type="submission" date="2023-07" db="EMBL/GenBank/DDBJ databases">
        <title>Draft genome sequence of Agarivorans aestuarii strain ZMCS4, a CAZymes producing bacteria isolated from the marine brown algae Clodostephus spongiosus.</title>
        <authorList>
            <person name="Lorente B."/>
            <person name="Cabral C."/>
            <person name="Frias J."/>
            <person name="Faria J."/>
            <person name="Toubarro D."/>
        </authorList>
    </citation>
    <scope>NUCLEOTIDE SEQUENCE [LARGE SCALE GENOMIC DNA]</scope>
    <source>
        <strain evidence="7">ZMCS4</strain>
    </source>
</reference>
<dbReference type="Pfam" id="PF04191">
    <property type="entry name" value="PEMT"/>
    <property type="match status" value="1"/>
</dbReference>
<accession>A0ABU7G4W0</accession>
<dbReference type="InterPro" id="IPR007318">
    <property type="entry name" value="Phopholipid_MeTrfase"/>
</dbReference>
<dbReference type="EMBL" id="JAYDYW010000007">
    <property type="protein sequence ID" value="MEE1674199.1"/>
    <property type="molecule type" value="Genomic_DNA"/>
</dbReference>
<keyword evidence="3 5" id="KW-1133">Transmembrane helix</keyword>
<evidence type="ECO:0000313" key="6">
    <source>
        <dbReference type="EMBL" id="MEE1674199.1"/>
    </source>
</evidence>
<dbReference type="EC" id="2.1.1.334" evidence="6"/>
<dbReference type="GO" id="GO:0004671">
    <property type="term" value="F:protein C-terminal S-isoprenylcysteine carboxyl O-methyltransferase activity"/>
    <property type="evidence" value="ECO:0007669"/>
    <property type="project" value="UniProtKB-EC"/>
</dbReference>
<sequence>MLKRLELLVPPPLWLLLCVAMAYGLAQISEQWSWQILPLALVKLQWPLVMLAAFIAVASLLGFARNHTTINPHHPERSKHLVIEGLYRYSRNPMYLSLLLLLIAWCLHLQAGLSLVSCVVFVALINRLQILPEEKVLTQQFNEQYLQYCRNVRRWL</sequence>
<keyword evidence="4 5" id="KW-0472">Membrane</keyword>
<name>A0ABU7G4W0_9ALTE</name>
<proteinExistence type="predicted"/>
<dbReference type="PANTHER" id="PTHR12714:SF24">
    <property type="entry name" value="SLR1182 PROTEIN"/>
    <property type="match status" value="1"/>
</dbReference>
<dbReference type="GO" id="GO:0032259">
    <property type="term" value="P:methylation"/>
    <property type="evidence" value="ECO:0007669"/>
    <property type="project" value="UniProtKB-KW"/>
</dbReference>
<gene>
    <name evidence="6" type="ORF">SNR37_003635</name>
</gene>
<evidence type="ECO:0000256" key="5">
    <source>
        <dbReference type="SAM" id="Phobius"/>
    </source>
</evidence>
<comment type="caution">
    <text evidence="6">The sequence shown here is derived from an EMBL/GenBank/DDBJ whole genome shotgun (WGS) entry which is preliminary data.</text>
</comment>
<keyword evidence="7" id="KW-1185">Reference proteome</keyword>
<evidence type="ECO:0000256" key="2">
    <source>
        <dbReference type="ARBA" id="ARBA00022692"/>
    </source>
</evidence>
<protein>
    <submittedName>
        <fullName evidence="6">Isoprenylcysteine carboxylmethyltransferase family protein</fullName>
        <ecNumber evidence="6">2.1.1.100</ecNumber>
        <ecNumber evidence="6">2.1.1.334</ecNumber>
    </submittedName>
</protein>
<dbReference type="Proteomes" id="UP001310248">
    <property type="component" value="Unassembled WGS sequence"/>
</dbReference>
<dbReference type="EC" id="2.1.1.100" evidence="6"/>
<dbReference type="PANTHER" id="PTHR12714">
    <property type="entry name" value="PROTEIN-S ISOPRENYLCYSTEINE O-METHYLTRANSFERASE"/>
    <property type="match status" value="1"/>
</dbReference>
<feature type="transmembrane region" description="Helical" evidence="5">
    <location>
        <begin position="46"/>
        <end position="64"/>
    </location>
</feature>
<evidence type="ECO:0000256" key="3">
    <source>
        <dbReference type="ARBA" id="ARBA00022989"/>
    </source>
</evidence>
<dbReference type="Gene3D" id="1.20.120.1630">
    <property type="match status" value="1"/>
</dbReference>
<organism evidence="6 7">
    <name type="scientific">Agarivorans aestuarii</name>
    <dbReference type="NCBI Taxonomy" id="1563703"/>
    <lineage>
        <taxon>Bacteria</taxon>
        <taxon>Pseudomonadati</taxon>
        <taxon>Pseudomonadota</taxon>
        <taxon>Gammaproteobacteria</taxon>
        <taxon>Alteromonadales</taxon>
        <taxon>Alteromonadaceae</taxon>
        <taxon>Agarivorans</taxon>
    </lineage>
</organism>
<keyword evidence="6" id="KW-0489">Methyltransferase</keyword>
<comment type="subcellular location">
    <subcellularLocation>
        <location evidence="1">Endomembrane system</location>
        <topology evidence="1">Multi-pass membrane protein</topology>
    </subcellularLocation>
</comment>